<dbReference type="EMBL" id="BLQM01000489">
    <property type="protein sequence ID" value="GMH92206.1"/>
    <property type="molecule type" value="Genomic_DNA"/>
</dbReference>
<dbReference type="InterPro" id="IPR048369">
    <property type="entry name" value="COG6_C"/>
</dbReference>
<feature type="non-terminal residue" evidence="2">
    <location>
        <position position="623"/>
    </location>
</feature>
<comment type="caution">
    <text evidence="2">The sequence shown here is derived from an EMBL/GenBank/DDBJ whole genome shotgun (WGS) entry which is preliminary data.</text>
</comment>
<evidence type="ECO:0000313" key="2">
    <source>
        <dbReference type="EMBL" id="GMH92206.1"/>
    </source>
</evidence>
<accession>A0A9W7BPH6</accession>
<name>A0A9W7BPH6_9STRA</name>
<feature type="non-terminal residue" evidence="2">
    <location>
        <position position="1"/>
    </location>
</feature>
<dbReference type="InterPro" id="IPR010490">
    <property type="entry name" value="COG6"/>
</dbReference>
<reference evidence="3" key="1">
    <citation type="journal article" date="2023" name="Commun. Biol.">
        <title>Genome analysis of Parmales, the sister group of diatoms, reveals the evolutionary specialization of diatoms from phago-mixotrophs to photoautotrophs.</title>
        <authorList>
            <person name="Ban H."/>
            <person name="Sato S."/>
            <person name="Yoshikawa S."/>
            <person name="Yamada K."/>
            <person name="Nakamura Y."/>
            <person name="Ichinomiya M."/>
            <person name="Sato N."/>
            <person name="Blanc-Mathieu R."/>
            <person name="Endo H."/>
            <person name="Kuwata A."/>
            <person name="Ogata H."/>
        </authorList>
    </citation>
    <scope>NUCLEOTIDE SEQUENCE [LARGE SCALE GENOMIC DNA]</scope>
</reference>
<sequence length="623" mass="68326">MSEIQQKIDAILATNKNNLPVLPSDLPPTLTQVSSASLREFMEKDGLKDSAQFVSILLELDSEITRIDDSASKLLDAANTLTTNAFNATSTSGSQEIIDAIKQRDDAKTKLDAMESFLGKFKIGETQQQALVGPPTPAFLEVLKEIGDVHENLTNAFSSDSSSTTSTTTSGLDMLETLTEKQENAYEKLYNYITTTLSLDNLDPGDPETIEDAYSEPFTRAALSALSNRPAFASHTQELIVSFRRNAVTKRFLLALTGTGNGTITITPHDPVSYVGDVLAWVHRAVSEENEVYAHIYPAEEESSASSDLLAKTVSGLSRPLRTRIETTFPPLVLTHSAIDDGSVECKTKVILLFSLAGVIKFYKSKIEQASSRHSSLPPVDLCNALDELHKAVCSVYEESLQVYGESLRVFSSSSNSFQLSKQTVGSLAQQIIADMRKANELNPESDSNVMNFVLKTILAPALALSETLDDVMKLKESVTIDPQNNSSDWVQRIDEKIEIKLGSTIIAVSENVLEQVGLMEIISLINSENPSPTNPMSSIIGLEQAFVSRSIAQFYSSLHSPPIPSFEEIDSAEIRARLTTGIKEKIISSYSDLYFQIKDPQARYTDTDSWLNMNPNQIQGLL</sequence>
<dbReference type="AlphaFoldDB" id="A0A9W7BPH6"/>
<dbReference type="Pfam" id="PF20653">
    <property type="entry name" value="COG6_C"/>
    <property type="match status" value="1"/>
</dbReference>
<feature type="domain" description="Conserved Oligomeric Golgi complex subunit 6 C-terminal" evidence="1">
    <location>
        <begin position="169"/>
        <end position="623"/>
    </location>
</feature>
<organism evidence="2 3">
    <name type="scientific">Triparma laevis f. inornata</name>
    <dbReference type="NCBI Taxonomy" id="1714386"/>
    <lineage>
        <taxon>Eukaryota</taxon>
        <taxon>Sar</taxon>
        <taxon>Stramenopiles</taxon>
        <taxon>Ochrophyta</taxon>
        <taxon>Bolidophyceae</taxon>
        <taxon>Parmales</taxon>
        <taxon>Triparmaceae</taxon>
        <taxon>Triparma</taxon>
    </lineage>
</organism>
<dbReference type="SMART" id="SM01087">
    <property type="entry name" value="COG6"/>
    <property type="match status" value="1"/>
</dbReference>
<dbReference type="GO" id="GO:0006891">
    <property type="term" value="P:intra-Golgi vesicle-mediated transport"/>
    <property type="evidence" value="ECO:0007669"/>
    <property type="project" value="InterPro"/>
</dbReference>
<dbReference type="Proteomes" id="UP001162640">
    <property type="component" value="Unassembled WGS sequence"/>
</dbReference>
<dbReference type="PANTHER" id="PTHR21506:SF0">
    <property type="entry name" value="CONSERVED OLIGOMERIC GOLGI COMPLEX SUBUNIT 6"/>
    <property type="match status" value="1"/>
</dbReference>
<protein>
    <recommendedName>
        <fullName evidence="1">Conserved Oligomeric Golgi complex subunit 6 C-terminal domain-containing protein</fullName>
    </recommendedName>
</protein>
<proteinExistence type="predicted"/>
<dbReference type="GO" id="GO:0017119">
    <property type="term" value="C:Golgi transport complex"/>
    <property type="evidence" value="ECO:0007669"/>
    <property type="project" value="InterPro"/>
</dbReference>
<evidence type="ECO:0000259" key="1">
    <source>
        <dbReference type="Pfam" id="PF20653"/>
    </source>
</evidence>
<evidence type="ECO:0000313" key="3">
    <source>
        <dbReference type="Proteomes" id="UP001162640"/>
    </source>
</evidence>
<gene>
    <name evidence="2" type="ORF">TL16_g12277</name>
</gene>
<dbReference type="PANTHER" id="PTHR21506">
    <property type="entry name" value="COMPONENT OF OLIGOMERIC GOLGI COMPLEX 6"/>
    <property type="match status" value="1"/>
</dbReference>